<sequence>MEISCREEGVVTIGRAEGQRNELFLVFSFSLSHVVLVSDPMLFTSHVFLVLALSLGLRNVTCGS</sequence>
<feature type="transmembrane region" description="Helical" evidence="1">
    <location>
        <begin position="41"/>
        <end position="60"/>
    </location>
</feature>
<dbReference type="EMBL" id="VSRR010001350">
    <property type="protein sequence ID" value="MPC24603.1"/>
    <property type="molecule type" value="Genomic_DNA"/>
</dbReference>
<evidence type="ECO:0000313" key="2">
    <source>
        <dbReference type="EMBL" id="MPC24603.1"/>
    </source>
</evidence>
<protein>
    <submittedName>
        <fullName evidence="2">Uncharacterized protein</fullName>
    </submittedName>
</protein>
<name>A0A5B7DUF3_PORTR</name>
<organism evidence="2 3">
    <name type="scientific">Portunus trituberculatus</name>
    <name type="common">Swimming crab</name>
    <name type="synonym">Neptunus trituberculatus</name>
    <dbReference type="NCBI Taxonomy" id="210409"/>
    <lineage>
        <taxon>Eukaryota</taxon>
        <taxon>Metazoa</taxon>
        <taxon>Ecdysozoa</taxon>
        <taxon>Arthropoda</taxon>
        <taxon>Crustacea</taxon>
        <taxon>Multicrustacea</taxon>
        <taxon>Malacostraca</taxon>
        <taxon>Eumalacostraca</taxon>
        <taxon>Eucarida</taxon>
        <taxon>Decapoda</taxon>
        <taxon>Pleocyemata</taxon>
        <taxon>Brachyura</taxon>
        <taxon>Eubrachyura</taxon>
        <taxon>Portunoidea</taxon>
        <taxon>Portunidae</taxon>
        <taxon>Portuninae</taxon>
        <taxon>Portunus</taxon>
    </lineage>
</organism>
<keyword evidence="1" id="KW-0812">Transmembrane</keyword>
<keyword evidence="1" id="KW-1133">Transmembrane helix</keyword>
<reference evidence="2 3" key="1">
    <citation type="submission" date="2019-05" db="EMBL/GenBank/DDBJ databases">
        <title>Another draft genome of Portunus trituberculatus and its Hox gene families provides insights of decapod evolution.</title>
        <authorList>
            <person name="Jeong J.-H."/>
            <person name="Song I."/>
            <person name="Kim S."/>
            <person name="Choi T."/>
            <person name="Kim D."/>
            <person name="Ryu S."/>
            <person name="Kim W."/>
        </authorList>
    </citation>
    <scope>NUCLEOTIDE SEQUENCE [LARGE SCALE GENOMIC DNA]</scope>
    <source>
        <tissue evidence="2">Muscle</tissue>
    </source>
</reference>
<keyword evidence="3" id="KW-1185">Reference proteome</keyword>
<comment type="caution">
    <text evidence="2">The sequence shown here is derived from an EMBL/GenBank/DDBJ whole genome shotgun (WGS) entry which is preliminary data.</text>
</comment>
<gene>
    <name evidence="2" type="ORF">E2C01_017691</name>
</gene>
<evidence type="ECO:0000313" key="3">
    <source>
        <dbReference type="Proteomes" id="UP000324222"/>
    </source>
</evidence>
<accession>A0A5B7DUF3</accession>
<evidence type="ECO:0000256" key="1">
    <source>
        <dbReference type="SAM" id="Phobius"/>
    </source>
</evidence>
<dbReference type="Proteomes" id="UP000324222">
    <property type="component" value="Unassembled WGS sequence"/>
</dbReference>
<keyword evidence="1" id="KW-0472">Membrane</keyword>
<proteinExistence type="predicted"/>
<dbReference type="AlphaFoldDB" id="A0A5B7DUF3"/>